<dbReference type="PANTHER" id="PTHR35010">
    <property type="entry name" value="BLL4672 PROTEIN-RELATED"/>
    <property type="match status" value="1"/>
</dbReference>
<feature type="region of interest" description="Disordered" evidence="1">
    <location>
        <begin position="229"/>
        <end position="256"/>
    </location>
</feature>
<dbReference type="EMBL" id="JBIRYO010000003">
    <property type="protein sequence ID" value="MFI2473090.1"/>
    <property type="molecule type" value="Genomic_DNA"/>
</dbReference>
<name>A0ABW7WW69_9NOCA</name>
<evidence type="ECO:0000259" key="2">
    <source>
        <dbReference type="Pfam" id="PF17765"/>
    </source>
</evidence>
<evidence type="ECO:0000313" key="3">
    <source>
        <dbReference type="EMBL" id="MFI2473090.1"/>
    </source>
</evidence>
<dbReference type="InterPro" id="IPR041413">
    <property type="entry name" value="MLTR_LBD"/>
</dbReference>
<accession>A0ABW7WW69</accession>
<comment type="caution">
    <text evidence="3">The sequence shown here is derived from an EMBL/GenBank/DDBJ whole genome shotgun (WGS) entry which is preliminary data.</text>
</comment>
<organism evidence="3 4">
    <name type="scientific">Nocardia xishanensis</name>
    <dbReference type="NCBI Taxonomy" id="238964"/>
    <lineage>
        <taxon>Bacteria</taxon>
        <taxon>Bacillati</taxon>
        <taxon>Actinomycetota</taxon>
        <taxon>Actinomycetes</taxon>
        <taxon>Mycobacteriales</taxon>
        <taxon>Nocardiaceae</taxon>
        <taxon>Nocardia</taxon>
    </lineage>
</organism>
<sequence>MPIGVSVDYYVRLEQGRIGAVSEEVLDAVAGALRLTETERAHLLRLAARRRSTPGREHRALIDPGLQRLLDSWPTTPAHILDHRMNVVAANELCIGLFAGAGWDLTGESNGARLVFLDPAAREFYLEWAEKAESIVTYLRLAAGRHPGDTELSALVGELAVASPEFATLWAAHRVAEKGSGTMRVRHPVVGVIALLFHGFPVPGDTDLTLVTFTPATAADEEAIRLLGSWTAPEPSPDKRESTVAEADPAVPRDIG</sequence>
<dbReference type="InterPro" id="IPR010982">
    <property type="entry name" value="Lambda_DNA-bd_dom_sf"/>
</dbReference>
<reference evidence="3 4" key="1">
    <citation type="submission" date="2024-10" db="EMBL/GenBank/DDBJ databases">
        <title>The Natural Products Discovery Center: Release of the First 8490 Sequenced Strains for Exploring Actinobacteria Biosynthetic Diversity.</title>
        <authorList>
            <person name="Kalkreuter E."/>
            <person name="Kautsar S.A."/>
            <person name="Yang D."/>
            <person name="Bader C.D."/>
            <person name="Teijaro C.N."/>
            <person name="Fluegel L."/>
            <person name="Davis C.M."/>
            <person name="Simpson J.R."/>
            <person name="Lauterbach L."/>
            <person name="Steele A.D."/>
            <person name="Gui C."/>
            <person name="Meng S."/>
            <person name="Li G."/>
            <person name="Viehrig K."/>
            <person name="Ye F."/>
            <person name="Su P."/>
            <person name="Kiefer A.F."/>
            <person name="Nichols A."/>
            <person name="Cepeda A.J."/>
            <person name="Yan W."/>
            <person name="Fan B."/>
            <person name="Jiang Y."/>
            <person name="Adhikari A."/>
            <person name="Zheng C.-J."/>
            <person name="Schuster L."/>
            <person name="Cowan T.M."/>
            <person name="Smanski M.J."/>
            <person name="Chevrette M.G."/>
            <person name="De Carvalho L.P.S."/>
            <person name="Shen B."/>
        </authorList>
    </citation>
    <scope>NUCLEOTIDE SEQUENCE [LARGE SCALE GENOMIC DNA]</scope>
    <source>
        <strain evidence="3 4">NPDC019275</strain>
    </source>
</reference>
<evidence type="ECO:0000256" key="1">
    <source>
        <dbReference type="SAM" id="MobiDB-lite"/>
    </source>
</evidence>
<dbReference type="Pfam" id="PF17765">
    <property type="entry name" value="MLTR_LBD"/>
    <property type="match status" value="1"/>
</dbReference>
<evidence type="ECO:0000313" key="4">
    <source>
        <dbReference type="Proteomes" id="UP001611415"/>
    </source>
</evidence>
<protein>
    <submittedName>
        <fullName evidence="3">Helix-turn-helix transcriptional regulator</fullName>
    </submittedName>
</protein>
<dbReference type="RefSeq" id="WP_397091635.1">
    <property type="nucleotide sequence ID" value="NZ_JBIRYO010000003.1"/>
</dbReference>
<dbReference type="PANTHER" id="PTHR35010:SF2">
    <property type="entry name" value="BLL4672 PROTEIN"/>
    <property type="match status" value="1"/>
</dbReference>
<keyword evidence="4" id="KW-1185">Reference proteome</keyword>
<dbReference type="Gene3D" id="3.30.450.180">
    <property type="match status" value="1"/>
</dbReference>
<dbReference type="Proteomes" id="UP001611415">
    <property type="component" value="Unassembled WGS sequence"/>
</dbReference>
<gene>
    <name evidence="3" type="ORF">ACH49W_06890</name>
</gene>
<dbReference type="Gene3D" id="1.10.260.40">
    <property type="entry name" value="lambda repressor-like DNA-binding domains"/>
    <property type="match status" value="1"/>
</dbReference>
<proteinExistence type="predicted"/>
<feature type="domain" description="MmyB-like transcription regulator ligand binding" evidence="2">
    <location>
        <begin position="63"/>
        <end position="227"/>
    </location>
</feature>